<organism evidence="2 3">
    <name type="scientific">Iphiclides podalirius</name>
    <name type="common">scarce swallowtail</name>
    <dbReference type="NCBI Taxonomy" id="110791"/>
    <lineage>
        <taxon>Eukaryota</taxon>
        <taxon>Metazoa</taxon>
        <taxon>Ecdysozoa</taxon>
        <taxon>Arthropoda</taxon>
        <taxon>Hexapoda</taxon>
        <taxon>Insecta</taxon>
        <taxon>Pterygota</taxon>
        <taxon>Neoptera</taxon>
        <taxon>Endopterygota</taxon>
        <taxon>Lepidoptera</taxon>
        <taxon>Glossata</taxon>
        <taxon>Ditrysia</taxon>
        <taxon>Papilionoidea</taxon>
        <taxon>Papilionidae</taxon>
        <taxon>Papilioninae</taxon>
        <taxon>Iphiclides</taxon>
    </lineage>
</organism>
<feature type="region of interest" description="Disordered" evidence="1">
    <location>
        <begin position="204"/>
        <end position="239"/>
    </location>
</feature>
<gene>
    <name evidence="2" type="ORF">IPOD504_LOCUS12547</name>
</gene>
<reference evidence="2" key="1">
    <citation type="submission" date="2022-03" db="EMBL/GenBank/DDBJ databases">
        <authorList>
            <person name="Martin H S."/>
        </authorList>
    </citation>
    <scope>NUCLEOTIDE SEQUENCE</scope>
</reference>
<sequence length="256" mass="27509">MCLTDRFVLGIDSASVREKLFREDPNVTRAVDLGRAVESAQRIVSAGELVPVTKTESLLYTESRRRGSTRTGRSAGGSAGGSAAGGGSSRCGVCGARPHDAEACGYRHLLCNDENPLALEVSVRGVALIMEVDSGSGVSALPGHLWRMYFSRYTSLGTDIVWRRHANQLISANSYKGSVTQLTGRVPPGTTPNTPTVNQTLRSSSEASEWAESEDSFGTPSNATDLWQQPRTPIPDEPGIRTRSVRLVVPPKRLIL</sequence>
<feature type="compositionally biased region" description="Polar residues" evidence="1">
    <location>
        <begin position="218"/>
        <end position="231"/>
    </location>
</feature>
<feature type="region of interest" description="Disordered" evidence="1">
    <location>
        <begin position="60"/>
        <end position="88"/>
    </location>
</feature>
<keyword evidence="3" id="KW-1185">Reference proteome</keyword>
<evidence type="ECO:0000313" key="3">
    <source>
        <dbReference type="Proteomes" id="UP000837857"/>
    </source>
</evidence>
<name>A0ABN8IXS5_9NEOP</name>
<feature type="compositionally biased region" description="Gly residues" evidence="1">
    <location>
        <begin position="74"/>
        <end position="88"/>
    </location>
</feature>
<dbReference type="Proteomes" id="UP000837857">
    <property type="component" value="Chromosome 3"/>
</dbReference>
<protein>
    <submittedName>
        <fullName evidence="2">Uncharacterized protein</fullName>
    </submittedName>
</protein>
<proteinExistence type="predicted"/>
<dbReference type="EMBL" id="OW152815">
    <property type="protein sequence ID" value="CAH2063508.1"/>
    <property type="molecule type" value="Genomic_DNA"/>
</dbReference>
<evidence type="ECO:0000256" key="1">
    <source>
        <dbReference type="SAM" id="MobiDB-lite"/>
    </source>
</evidence>
<accession>A0ABN8IXS5</accession>
<feature type="non-terminal residue" evidence="2">
    <location>
        <position position="256"/>
    </location>
</feature>
<evidence type="ECO:0000313" key="2">
    <source>
        <dbReference type="EMBL" id="CAH2063508.1"/>
    </source>
</evidence>